<keyword evidence="1" id="KW-0393">Immunoglobulin domain</keyword>
<dbReference type="GO" id="GO:0005886">
    <property type="term" value="C:plasma membrane"/>
    <property type="evidence" value="ECO:0007669"/>
    <property type="project" value="TreeGrafter"/>
</dbReference>
<evidence type="ECO:0000313" key="2">
    <source>
        <dbReference type="EnsemblMetazoa" id="RPRC007431-PA"/>
    </source>
</evidence>
<dbReference type="InterPro" id="IPR003961">
    <property type="entry name" value="FN3_dom"/>
</dbReference>
<dbReference type="AlphaFoldDB" id="T1HTR1"/>
<reference evidence="2" key="1">
    <citation type="submission" date="2015-05" db="UniProtKB">
        <authorList>
            <consortium name="EnsemblMetazoa"/>
        </authorList>
    </citation>
    <scope>IDENTIFICATION</scope>
</reference>
<dbReference type="InterPro" id="IPR007110">
    <property type="entry name" value="Ig-like_dom"/>
</dbReference>
<dbReference type="EMBL" id="ACPB03004720">
    <property type="status" value="NOT_ANNOTATED_CDS"/>
    <property type="molecule type" value="Genomic_DNA"/>
</dbReference>
<dbReference type="SUPFAM" id="SSF49265">
    <property type="entry name" value="Fibronectin type III"/>
    <property type="match status" value="1"/>
</dbReference>
<dbReference type="GO" id="GO:0008046">
    <property type="term" value="F:axon guidance receptor activity"/>
    <property type="evidence" value="ECO:0007669"/>
    <property type="project" value="TreeGrafter"/>
</dbReference>
<accession>T1HTR1</accession>
<dbReference type="Pfam" id="PF07679">
    <property type="entry name" value="I-set"/>
    <property type="match status" value="1"/>
</dbReference>
<dbReference type="InterPro" id="IPR036179">
    <property type="entry name" value="Ig-like_dom_sf"/>
</dbReference>
<dbReference type="EMBL" id="ACPB03004719">
    <property type="status" value="NOT_ANNOTATED_CDS"/>
    <property type="molecule type" value="Genomic_DNA"/>
</dbReference>
<dbReference type="VEuPathDB" id="VectorBase:RPRC007431"/>
<dbReference type="InterPro" id="IPR013098">
    <property type="entry name" value="Ig_I-set"/>
</dbReference>
<dbReference type="GO" id="GO:0007156">
    <property type="term" value="P:homophilic cell adhesion via plasma membrane adhesion molecules"/>
    <property type="evidence" value="ECO:0007669"/>
    <property type="project" value="TreeGrafter"/>
</dbReference>
<dbReference type="SUPFAM" id="SSF48726">
    <property type="entry name" value="Immunoglobulin"/>
    <property type="match status" value="1"/>
</dbReference>
<dbReference type="PANTHER" id="PTHR45080:SF33">
    <property type="entry name" value="IG-LIKE DOMAIN-CONTAINING PROTEIN"/>
    <property type="match status" value="1"/>
</dbReference>
<dbReference type="InterPro" id="IPR050958">
    <property type="entry name" value="Cell_Adh-Cytoskel_Orgn"/>
</dbReference>
<organism evidence="2 3">
    <name type="scientific">Rhodnius prolixus</name>
    <name type="common">Triatomid bug</name>
    <dbReference type="NCBI Taxonomy" id="13249"/>
    <lineage>
        <taxon>Eukaryota</taxon>
        <taxon>Metazoa</taxon>
        <taxon>Ecdysozoa</taxon>
        <taxon>Arthropoda</taxon>
        <taxon>Hexapoda</taxon>
        <taxon>Insecta</taxon>
        <taxon>Pterygota</taxon>
        <taxon>Neoptera</taxon>
        <taxon>Paraneoptera</taxon>
        <taxon>Hemiptera</taxon>
        <taxon>Heteroptera</taxon>
        <taxon>Panheteroptera</taxon>
        <taxon>Cimicomorpha</taxon>
        <taxon>Reduviidae</taxon>
        <taxon>Triatominae</taxon>
        <taxon>Rhodnius</taxon>
    </lineage>
</organism>
<dbReference type="EnsemblMetazoa" id="RPRC007431-RA">
    <property type="protein sequence ID" value="RPRC007431-PA"/>
    <property type="gene ID" value="RPRC007431"/>
</dbReference>
<evidence type="ECO:0000313" key="3">
    <source>
        <dbReference type="Proteomes" id="UP000015103"/>
    </source>
</evidence>
<dbReference type="GO" id="GO:0050808">
    <property type="term" value="P:synapse organization"/>
    <property type="evidence" value="ECO:0007669"/>
    <property type="project" value="TreeGrafter"/>
</dbReference>
<dbReference type="SMART" id="SM00060">
    <property type="entry name" value="FN3"/>
    <property type="match status" value="1"/>
</dbReference>
<dbReference type="EMBL" id="ACPB03004721">
    <property type="status" value="NOT_ANNOTATED_CDS"/>
    <property type="molecule type" value="Genomic_DNA"/>
</dbReference>
<dbReference type="eggNOG" id="KOG3510">
    <property type="taxonomic scope" value="Eukaryota"/>
</dbReference>
<dbReference type="PANTHER" id="PTHR45080">
    <property type="entry name" value="CONTACTIN 5"/>
    <property type="match status" value="1"/>
</dbReference>
<dbReference type="GO" id="GO:0043025">
    <property type="term" value="C:neuronal cell body"/>
    <property type="evidence" value="ECO:0007669"/>
    <property type="project" value="TreeGrafter"/>
</dbReference>
<name>T1HTR1_RHOPR</name>
<dbReference type="GO" id="GO:0030424">
    <property type="term" value="C:axon"/>
    <property type="evidence" value="ECO:0007669"/>
    <property type="project" value="TreeGrafter"/>
</dbReference>
<dbReference type="InterPro" id="IPR036116">
    <property type="entry name" value="FN3_sf"/>
</dbReference>
<dbReference type="PROSITE" id="PS50835">
    <property type="entry name" value="IG_LIKE"/>
    <property type="match status" value="1"/>
</dbReference>
<dbReference type="Gene3D" id="2.60.40.10">
    <property type="entry name" value="Immunoglobulins"/>
    <property type="match status" value="2"/>
</dbReference>
<dbReference type="STRING" id="13249.T1HTR1"/>
<dbReference type="CDD" id="cd00063">
    <property type="entry name" value="FN3"/>
    <property type="match status" value="1"/>
</dbReference>
<evidence type="ECO:0000256" key="1">
    <source>
        <dbReference type="ARBA" id="ARBA00023319"/>
    </source>
</evidence>
<protein>
    <submittedName>
        <fullName evidence="2">Ig-like domain-containing protein</fullName>
    </submittedName>
</protein>
<dbReference type="InterPro" id="IPR013783">
    <property type="entry name" value="Ig-like_fold"/>
</dbReference>
<dbReference type="HOGENOM" id="CLU_673217_0_0_1"/>
<dbReference type="InParanoid" id="T1HTR1"/>
<sequence>MIALAARIVHAVIRKGGRVTVFAGRFHNVGKYLRANVIVDRVARLTVVGVMTAEGRVMDKEVPPEIEVEKSWVHTGEGNEAQLVCIVFAEPPAEAKEGGDTTATAILLPVSAPPLFFHLVRTMCIWFNSRNRKQLVIDVYSVKINCEKYEKMEKKERKQMLYKKVVWFKDTLRLGSTERRITEVRGSRNTLIIRKVQASDFGNYSCLADNNIGKTRQYLELSGRPNPAKFRSHPMGRSRDSYNISWAVDSYTPIEEFTLYYRKLPIASGTQPGSQPIFQHAKRPQRRQENETHGHYMMGSQRGEWRDVILPAIPSGQYTQHMSYLIKDLEPAVQYEARVQAKNRFGWNQMSDSFHFSTRSAEIRLEQCLLQVCCTVRALERRGECIVPKVKENPFLLKMIKKEIKVKQR</sequence>
<dbReference type="CDD" id="cd00096">
    <property type="entry name" value="Ig"/>
    <property type="match status" value="1"/>
</dbReference>
<keyword evidence="3" id="KW-1185">Reference proteome</keyword>
<proteinExistence type="predicted"/>
<dbReference type="Proteomes" id="UP000015103">
    <property type="component" value="Unassembled WGS sequence"/>
</dbReference>